<dbReference type="GO" id="GO:0003959">
    <property type="term" value="F:NADPH dehydrogenase activity"/>
    <property type="evidence" value="ECO:0007669"/>
    <property type="project" value="TreeGrafter"/>
</dbReference>
<keyword evidence="3" id="KW-0285">Flavoprotein</keyword>
<dbReference type="CDD" id="cd02933">
    <property type="entry name" value="OYE_like_FMN"/>
    <property type="match status" value="1"/>
</dbReference>
<evidence type="ECO:0000259" key="4">
    <source>
        <dbReference type="Pfam" id="PF00724"/>
    </source>
</evidence>
<evidence type="ECO:0000256" key="1">
    <source>
        <dbReference type="ARBA" id="ARBA00001917"/>
    </source>
</evidence>
<dbReference type="InterPro" id="IPR013785">
    <property type="entry name" value="Aldolase_TIM"/>
</dbReference>
<name>A0A9W4X950_9ASCO</name>
<dbReference type="Pfam" id="PF00724">
    <property type="entry name" value="Oxidored_FMN"/>
    <property type="match status" value="1"/>
</dbReference>
<keyword evidence="3" id="KW-0288">FMN</keyword>
<feature type="domain" description="NADH:flavin oxidoreductase/NADH oxidase N-terminal" evidence="4">
    <location>
        <begin position="25"/>
        <end position="371"/>
    </location>
</feature>
<reference evidence="5" key="1">
    <citation type="submission" date="2022-12" db="EMBL/GenBank/DDBJ databases">
        <authorList>
            <person name="Brejova B."/>
        </authorList>
    </citation>
    <scope>NUCLEOTIDE SEQUENCE</scope>
</reference>
<sequence>MKFLVTRINFFKRPIMTKSSIQSSNLFKPLTIGSSTVKNRIAHLPTTRTRAIKDGHVPTDLQLQYYTDRAKDGSLLITEATLISLNQGIYPSVPGIWNQQQAKAWKKIVDSVHENGGVIAAQLWALGRVGNAKLLKENGLPLTGPSANYEHEQAEKDAIEAGNPIQELTEEQIDDLINNQYPNAVKLASETANFDFVELHAANGYLFEQFIHPDINKRTDKYGGSIENRSRFLFNVLDKLFEIVDPQKVAIRISPANEFQTPRVNPSFVEDWTYIIKELQKRAEQGKALAFIDLVDARFNEDRTHTNIDLEFIPEIWKGILIRGGNYTYDDKDNWAQIVEDANLDDRTLVGFGRYFIANPDLPKRIYNDEELNDYDRSTFYSPYNYGYNTYPFLNEKLEVDPNEKRLGKSLT</sequence>
<dbReference type="InterPro" id="IPR045247">
    <property type="entry name" value="Oye-like"/>
</dbReference>
<dbReference type="OrthoDB" id="276546at2759"/>
<evidence type="ECO:0000256" key="2">
    <source>
        <dbReference type="ARBA" id="ARBA00005979"/>
    </source>
</evidence>
<comment type="similarity">
    <text evidence="2">Belongs to the NADH:flavin oxidoreductase/NADH oxidase family.</text>
</comment>
<evidence type="ECO:0000313" key="6">
    <source>
        <dbReference type="Proteomes" id="UP001152885"/>
    </source>
</evidence>
<dbReference type="Gene3D" id="3.20.20.70">
    <property type="entry name" value="Aldolase class I"/>
    <property type="match status" value="1"/>
</dbReference>
<evidence type="ECO:0000256" key="3">
    <source>
        <dbReference type="ARBA" id="ARBA00022643"/>
    </source>
</evidence>
<dbReference type="FunFam" id="3.20.20.70:FF:000337">
    <property type="entry name" value="NADPH dehydrogenase"/>
    <property type="match status" value="1"/>
</dbReference>
<proteinExistence type="inferred from homology"/>
<accession>A0A9W4X950</accession>
<organism evidence="5 6">
    <name type="scientific">Candida verbasci</name>
    <dbReference type="NCBI Taxonomy" id="1227364"/>
    <lineage>
        <taxon>Eukaryota</taxon>
        <taxon>Fungi</taxon>
        <taxon>Dikarya</taxon>
        <taxon>Ascomycota</taxon>
        <taxon>Saccharomycotina</taxon>
        <taxon>Pichiomycetes</taxon>
        <taxon>Debaryomycetaceae</taxon>
        <taxon>Candida/Lodderomyces clade</taxon>
        <taxon>Candida</taxon>
    </lineage>
</organism>
<dbReference type="PANTHER" id="PTHR22893">
    <property type="entry name" value="NADH OXIDOREDUCTASE-RELATED"/>
    <property type="match status" value="1"/>
</dbReference>
<dbReference type="EMBL" id="CANTUO010000001">
    <property type="protein sequence ID" value="CAI5756767.1"/>
    <property type="molecule type" value="Genomic_DNA"/>
</dbReference>
<dbReference type="PANTHER" id="PTHR22893:SF91">
    <property type="entry name" value="NADPH DEHYDROGENASE 2-RELATED"/>
    <property type="match status" value="1"/>
</dbReference>
<comment type="cofactor">
    <cofactor evidence="1">
        <name>FMN</name>
        <dbReference type="ChEBI" id="CHEBI:58210"/>
    </cofactor>
</comment>
<comment type="caution">
    <text evidence="5">The sequence shown here is derived from an EMBL/GenBank/DDBJ whole genome shotgun (WGS) entry which is preliminary data.</text>
</comment>
<evidence type="ECO:0000313" key="5">
    <source>
        <dbReference type="EMBL" id="CAI5756767.1"/>
    </source>
</evidence>
<dbReference type="SUPFAM" id="SSF51395">
    <property type="entry name" value="FMN-linked oxidoreductases"/>
    <property type="match status" value="1"/>
</dbReference>
<dbReference type="InterPro" id="IPR001155">
    <property type="entry name" value="OxRdtase_FMN_N"/>
</dbReference>
<dbReference type="AlphaFoldDB" id="A0A9W4X950"/>
<gene>
    <name evidence="5" type="ORF">CANVERA_P1286</name>
</gene>
<dbReference type="GO" id="GO:0010181">
    <property type="term" value="F:FMN binding"/>
    <property type="evidence" value="ECO:0007669"/>
    <property type="project" value="InterPro"/>
</dbReference>
<dbReference type="Proteomes" id="UP001152885">
    <property type="component" value="Unassembled WGS sequence"/>
</dbReference>
<protein>
    <recommendedName>
        <fullName evidence="4">NADH:flavin oxidoreductase/NADH oxidase N-terminal domain-containing protein</fullName>
    </recommendedName>
</protein>
<keyword evidence="6" id="KW-1185">Reference proteome</keyword>